<dbReference type="AlphaFoldDB" id="A0A4V2QBE4"/>
<dbReference type="InterPro" id="IPR011304">
    <property type="entry name" value="L-lactate_DH"/>
</dbReference>
<dbReference type="SUPFAM" id="SSF51735">
    <property type="entry name" value="NAD(P)-binding Rossmann-fold domains"/>
    <property type="match status" value="1"/>
</dbReference>
<dbReference type="Gene3D" id="3.40.50.720">
    <property type="entry name" value="NAD(P)-binding Rossmann-like Domain"/>
    <property type="match status" value="1"/>
</dbReference>
<evidence type="ECO:0000256" key="7">
    <source>
        <dbReference type="NCBIfam" id="TIGR01771"/>
    </source>
</evidence>
<evidence type="ECO:0000259" key="12">
    <source>
        <dbReference type="Pfam" id="PF02866"/>
    </source>
</evidence>
<evidence type="ECO:0000259" key="11">
    <source>
        <dbReference type="Pfam" id="PF00056"/>
    </source>
</evidence>
<proteinExistence type="inferred from homology"/>
<evidence type="ECO:0000256" key="1">
    <source>
        <dbReference type="ARBA" id="ARBA00004843"/>
    </source>
</evidence>
<dbReference type="Pfam" id="PF02866">
    <property type="entry name" value="Ldh_1_C"/>
    <property type="match status" value="1"/>
</dbReference>
<dbReference type="InterPro" id="IPR036291">
    <property type="entry name" value="NAD(P)-bd_dom_sf"/>
</dbReference>
<keyword evidence="5 9" id="KW-0520">NAD</keyword>
<name>A0A4V2QBE4_9FIRM</name>
<evidence type="ECO:0000313" key="14">
    <source>
        <dbReference type="Proteomes" id="UP000295184"/>
    </source>
</evidence>
<dbReference type="PIRSF" id="PIRSF000102">
    <property type="entry name" value="Lac_mal_DH"/>
    <property type="match status" value="1"/>
</dbReference>
<evidence type="ECO:0000256" key="2">
    <source>
        <dbReference type="ARBA" id="ARBA00006054"/>
    </source>
</evidence>
<feature type="active site" description="Proton acceptor" evidence="8">
    <location>
        <position position="180"/>
    </location>
</feature>
<dbReference type="Gene3D" id="3.90.110.10">
    <property type="entry name" value="Lactate dehydrogenase/glycoside hydrolase, family 4, C-terminal"/>
    <property type="match status" value="1"/>
</dbReference>
<dbReference type="Pfam" id="PF00056">
    <property type="entry name" value="Ldh_1_N"/>
    <property type="match status" value="1"/>
</dbReference>
<feature type="binding site" evidence="9">
    <location>
        <position position="37"/>
    </location>
    <ligand>
        <name>NAD(+)</name>
        <dbReference type="ChEBI" id="CHEBI:57540"/>
    </ligand>
</feature>
<feature type="domain" description="Lactate/malate dehydrogenase N-terminal" evidence="11">
    <location>
        <begin position="7"/>
        <end position="147"/>
    </location>
</feature>
<dbReference type="PANTHER" id="PTHR43128:SF16">
    <property type="entry name" value="L-LACTATE DEHYDROGENASE"/>
    <property type="match status" value="1"/>
</dbReference>
<evidence type="ECO:0000256" key="3">
    <source>
        <dbReference type="ARBA" id="ARBA00012967"/>
    </source>
</evidence>
<organism evidence="13 14">
    <name type="scientific">Allofournierella massiliensis</name>
    <dbReference type="NCBI Taxonomy" id="1650663"/>
    <lineage>
        <taxon>Bacteria</taxon>
        <taxon>Bacillati</taxon>
        <taxon>Bacillota</taxon>
        <taxon>Clostridia</taxon>
        <taxon>Eubacteriales</taxon>
        <taxon>Oscillospiraceae</taxon>
        <taxon>Allofournierella</taxon>
    </lineage>
</organism>
<feature type="domain" description="Lactate/malate dehydrogenase C-terminal" evidence="12">
    <location>
        <begin position="150"/>
        <end position="311"/>
    </location>
</feature>
<dbReference type="OrthoDB" id="9802969at2"/>
<evidence type="ECO:0000256" key="9">
    <source>
        <dbReference type="PIRSR" id="PIRSR000102-3"/>
    </source>
</evidence>
<dbReference type="UniPathway" id="UPA00554">
    <property type="reaction ID" value="UER00611"/>
</dbReference>
<accession>A0A4V2QBE4</accession>
<dbReference type="GeneID" id="97381067"/>
<comment type="similarity">
    <text evidence="2">Belongs to the LDH/MDH superfamily. LDH family.</text>
</comment>
<dbReference type="PANTHER" id="PTHR43128">
    <property type="entry name" value="L-2-HYDROXYCARBOXYLATE DEHYDROGENASE (NAD(P)(+))"/>
    <property type="match status" value="1"/>
</dbReference>
<feature type="binding site" evidence="9">
    <location>
        <begin position="123"/>
        <end position="125"/>
    </location>
    <ligand>
        <name>NAD(+)</name>
        <dbReference type="ChEBI" id="CHEBI:57540"/>
    </ligand>
</feature>
<dbReference type="InterPro" id="IPR015955">
    <property type="entry name" value="Lactate_DH/Glyco_Ohase_4_C"/>
</dbReference>
<dbReference type="InterPro" id="IPR001236">
    <property type="entry name" value="Lactate/malate_DH_N"/>
</dbReference>
<evidence type="ECO:0000256" key="5">
    <source>
        <dbReference type="ARBA" id="ARBA00023027"/>
    </source>
</evidence>
<sequence length="317" mass="33964">MRMKEGKLVLIGAGMVGSATLNAILAQSVVSEIVVIDANEDKALGEVLDALHTTSFAYSTNTTIRVGSYADCADASIIVMTAGPSIQAGDNDRRVLAEKNIAVMDAVMAEITRYTRSAILIVVTNPVDLVTYFAQTKYNYPADKIFGTGTLLDTARMRQLIAAQCDVDSKNVHGYLLGEHGESAFIPWSMVNVAGIPVDELPRAFGLSAALDKEKILADTKASGLRVLKLKGFTSSGIAQSVARLVRAIVLNERCVLPVSCVLQGEYDLEQVAMSVPCVIGANGRERVLEVTLLPEEQDQLAACCESLQKMLLQLGL</sequence>
<comment type="catalytic activity">
    <reaction evidence="6">
        <text>(S)-lactate + NAD(+) = pyruvate + NADH + H(+)</text>
        <dbReference type="Rhea" id="RHEA:23444"/>
        <dbReference type="ChEBI" id="CHEBI:15361"/>
        <dbReference type="ChEBI" id="CHEBI:15378"/>
        <dbReference type="ChEBI" id="CHEBI:16651"/>
        <dbReference type="ChEBI" id="CHEBI:57540"/>
        <dbReference type="ChEBI" id="CHEBI:57945"/>
        <dbReference type="EC" id="1.1.1.27"/>
    </reaction>
</comment>
<dbReference type="STRING" id="1650663.GCA_001486665_01007"/>
<dbReference type="GO" id="GO:0006089">
    <property type="term" value="P:lactate metabolic process"/>
    <property type="evidence" value="ECO:0007669"/>
    <property type="project" value="TreeGrafter"/>
</dbReference>
<feature type="binding site" evidence="9">
    <location>
        <position position="100"/>
    </location>
    <ligand>
        <name>NAD(+)</name>
        <dbReference type="ChEBI" id="CHEBI:57540"/>
    </ligand>
</feature>
<dbReference type="SUPFAM" id="SSF56327">
    <property type="entry name" value="LDH C-terminal domain-like"/>
    <property type="match status" value="1"/>
</dbReference>
<dbReference type="PRINTS" id="PR00086">
    <property type="entry name" value="LLDHDRGNASE"/>
</dbReference>
<comment type="pathway">
    <text evidence="1">Fermentation; pyruvate fermentation to lactate; (S)-lactate from pyruvate: step 1/1.</text>
</comment>
<dbReference type="RefSeq" id="WP_058963479.1">
    <property type="nucleotide sequence ID" value="NZ_CABKVM010000014.1"/>
</dbReference>
<evidence type="ECO:0000256" key="10">
    <source>
        <dbReference type="RuleBase" id="RU003369"/>
    </source>
</evidence>
<gene>
    <name evidence="13" type="ORF">EDD77_11466</name>
</gene>
<keyword evidence="4 10" id="KW-0560">Oxidoreductase</keyword>
<dbReference type="NCBIfam" id="TIGR01771">
    <property type="entry name" value="L-LDH-NAD"/>
    <property type="match status" value="1"/>
</dbReference>
<dbReference type="GO" id="GO:0006096">
    <property type="term" value="P:glycolytic process"/>
    <property type="evidence" value="ECO:0007669"/>
    <property type="project" value="UniProtKB-UniRule"/>
</dbReference>
<dbReference type="InterPro" id="IPR001557">
    <property type="entry name" value="L-lactate/malate_DH"/>
</dbReference>
<feature type="binding site" evidence="9">
    <location>
        <begin position="12"/>
        <end position="17"/>
    </location>
    <ligand>
        <name>NAD(+)</name>
        <dbReference type="ChEBI" id="CHEBI:57540"/>
    </ligand>
</feature>
<evidence type="ECO:0000256" key="6">
    <source>
        <dbReference type="ARBA" id="ARBA00049258"/>
    </source>
</evidence>
<protein>
    <recommendedName>
        <fullName evidence="3 7">L-lactate dehydrogenase</fullName>
        <ecNumber evidence="3 7">1.1.1.27</ecNumber>
    </recommendedName>
</protein>
<evidence type="ECO:0000256" key="8">
    <source>
        <dbReference type="PIRSR" id="PIRSR000102-1"/>
    </source>
</evidence>
<dbReference type="GO" id="GO:0004459">
    <property type="term" value="F:L-lactate dehydrogenase (NAD+) activity"/>
    <property type="evidence" value="ECO:0007669"/>
    <property type="project" value="UniProtKB-UniRule"/>
</dbReference>
<evidence type="ECO:0000313" key="13">
    <source>
        <dbReference type="EMBL" id="TCL56112.1"/>
    </source>
</evidence>
<dbReference type="EMBL" id="SLUM01000014">
    <property type="protein sequence ID" value="TCL56112.1"/>
    <property type="molecule type" value="Genomic_DNA"/>
</dbReference>
<dbReference type="GO" id="GO:0005737">
    <property type="term" value="C:cytoplasm"/>
    <property type="evidence" value="ECO:0007669"/>
    <property type="project" value="UniProtKB-UniRule"/>
</dbReference>
<evidence type="ECO:0000256" key="4">
    <source>
        <dbReference type="ARBA" id="ARBA00023002"/>
    </source>
</evidence>
<dbReference type="Proteomes" id="UP000295184">
    <property type="component" value="Unassembled WGS sequence"/>
</dbReference>
<comment type="caution">
    <text evidence="13">The sequence shown here is derived from an EMBL/GenBank/DDBJ whole genome shotgun (WGS) entry which is preliminary data.</text>
</comment>
<dbReference type="EC" id="1.1.1.27" evidence="3 7"/>
<reference evidence="13 14" key="1">
    <citation type="submission" date="2019-03" db="EMBL/GenBank/DDBJ databases">
        <title>Genomic Encyclopedia of Type Strains, Phase IV (KMG-IV): sequencing the most valuable type-strain genomes for metagenomic binning, comparative biology and taxonomic classification.</title>
        <authorList>
            <person name="Goeker M."/>
        </authorList>
    </citation>
    <scope>NUCLEOTIDE SEQUENCE [LARGE SCALE GENOMIC DNA]</scope>
    <source>
        <strain evidence="13 14">DSM 100451</strain>
    </source>
</reference>
<dbReference type="InterPro" id="IPR022383">
    <property type="entry name" value="Lactate/malate_DH_C"/>
</dbReference>